<keyword evidence="5 13" id="KW-0808">Transferase</keyword>
<feature type="binding site" evidence="13">
    <location>
        <begin position="9"/>
        <end position="11"/>
    </location>
    <ligand>
        <name>substrate</name>
    </ligand>
</feature>
<dbReference type="GO" id="GO:0004747">
    <property type="term" value="F:ribokinase activity"/>
    <property type="evidence" value="ECO:0007669"/>
    <property type="project" value="UniProtKB-UniRule"/>
</dbReference>
<dbReference type="InterPro" id="IPR002139">
    <property type="entry name" value="Ribo/fructo_kinase"/>
</dbReference>
<evidence type="ECO:0000256" key="8">
    <source>
        <dbReference type="ARBA" id="ARBA00022777"/>
    </source>
</evidence>
<comment type="caution">
    <text evidence="13">Lacks conserved residue(s) required for the propagation of feature annotation.</text>
</comment>
<reference evidence="15 16" key="1">
    <citation type="submission" date="2017-11" db="EMBL/GenBank/DDBJ databases">
        <title>Evolution of Phototrophy in the Chloroflexi Phylum Driven by Horizontal Gene Transfer.</title>
        <authorList>
            <person name="Ward L.M."/>
            <person name="Hemp J."/>
            <person name="Shih P.M."/>
            <person name="Mcglynn S.E."/>
            <person name="Fischer W."/>
        </authorList>
    </citation>
    <scope>NUCLEOTIDE SEQUENCE [LARGE SCALE GENOMIC DNA]</scope>
    <source>
        <strain evidence="15">JP3_7</strain>
    </source>
</reference>
<feature type="binding site" evidence="13">
    <location>
        <begin position="219"/>
        <end position="224"/>
    </location>
    <ligand>
        <name>ATP</name>
        <dbReference type="ChEBI" id="CHEBI:30616"/>
    </ligand>
</feature>
<feature type="binding site" evidence="13">
    <location>
        <position position="139"/>
    </location>
    <ligand>
        <name>substrate</name>
    </ligand>
</feature>
<dbReference type="InterPro" id="IPR011877">
    <property type="entry name" value="Ribokinase"/>
</dbReference>
<comment type="pathway">
    <text evidence="13">Carbohydrate metabolism; D-ribose degradation; D-ribose 5-phosphate from beta-D-ribopyranose: step 2/2.</text>
</comment>
<dbReference type="InterPro" id="IPR002173">
    <property type="entry name" value="Carboh/pur_kinase_PfkB_CS"/>
</dbReference>
<dbReference type="EC" id="2.7.1.15" evidence="2 13"/>
<evidence type="ECO:0000256" key="10">
    <source>
        <dbReference type="ARBA" id="ARBA00022842"/>
    </source>
</evidence>
<accession>A0A2M8QC02</accession>
<sequence>MITIVGSLNMDLIVRVPRFPMPGEAIHGNDLQTACGGKGANQAYAVARMGHPACMIGCVGSDTFGEAMLANLRAVGVDTQGVIHRAGSASGTAMILVHDATGQNEIVVAAGANRTLTLADVHAAADRLIQADAVIAQLETSLAATEAAMAIARRAGRLSILNPAPFAPLDDALLEWCDYLIPNEAEASQLAGVEVRGLEGAAAAAQALRLRGARNVLVTLGENGVWVDAETWRGHVPAFPVAAVDTVAAGDTFIGAFATRLVEGAPVREAAQFGCAAAAIAVTRPGAQPSIPSRAEVESFLRAHSA</sequence>
<feature type="binding site" evidence="13">
    <location>
        <position position="286"/>
    </location>
    <ligand>
        <name>K(+)</name>
        <dbReference type="ChEBI" id="CHEBI:29103"/>
    </ligand>
</feature>
<evidence type="ECO:0000256" key="1">
    <source>
        <dbReference type="ARBA" id="ARBA00005380"/>
    </source>
</evidence>
<dbReference type="PANTHER" id="PTHR10584">
    <property type="entry name" value="SUGAR KINASE"/>
    <property type="match status" value="1"/>
</dbReference>
<comment type="cofactor">
    <cofactor evidence="13">
        <name>Mg(2+)</name>
        <dbReference type="ChEBI" id="CHEBI:18420"/>
    </cofactor>
    <text evidence="13">Requires a divalent cation, most likely magnesium in vivo, as an electrophilic catalyst to aid phosphoryl group transfer. It is the chelate of the metal and the nucleotide that is the actual substrate.</text>
</comment>
<dbReference type="PRINTS" id="PR00990">
    <property type="entry name" value="RIBOKINASE"/>
</dbReference>
<dbReference type="GO" id="GO:0005524">
    <property type="term" value="F:ATP binding"/>
    <property type="evidence" value="ECO:0007669"/>
    <property type="project" value="UniProtKB-UniRule"/>
</dbReference>
<feature type="binding site" evidence="13">
    <location>
        <begin position="37"/>
        <end position="41"/>
    </location>
    <ligand>
        <name>substrate</name>
    </ligand>
</feature>
<evidence type="ECO:0000256" key="6">
    <source>
        <dbReference type="ARBA" id="ARBA00022723"/>
    </source>
</evidence>
<feature type="binding site" evidence="13">
    <location>
        <position position="183"/>
    </location>
    <ligand>
        <name>ATP</name>
        <dbReference type="ChEBI" id="CHEBI:30616"/>
    </ligand>
</feature>
<comment type="subcellular location">
    <subcellularLocation>
        <location evidence="13">Cytoplasm</location>
    </subcellularLocation>
</comment>
<dbReference type="InterPro" id="IPR011611">
    <property type="entry name" value="PfkB_dom"/>
</dbReference>
<comment type="caution">
    <text evidence="15">The sequence shown here is derived from an EMBL/GenBank/DDBJ whole genome shotgun (WGS) entry which is preliminary data.</text>
</comment>
<feature type="active site" description="Proton acceptor" evidence="13">
    <location>
        <position position="251"/>
    </location>
</feature>
<dbReference type="SUPFAM" id="SSF53613">
    <property type="entry name" value="Ribokinase-like"/>
    <property type="match status" value="1"/>
</dbReference>
<evidence type="ECO:0000259" key="14">
    <source>
        <dbReference type="Pfam" id="PF00294"/>
    </source>
</evidence>
<dbReference type="Proteomes" id="UP000230790">
    <property type="component" value="Unassembled WGS sequence"/>
</dbReference>
<feature type="binding site" evidence="13">
    <location>
        <position position="284"/>
    </location>
    <ligand>
        <name>K(+)</name>
        <dbReference type="ChEBI" id="CHEBI:29103"/>
    </ligand>
</feature>
<keyword evidence="6 13" id="KW-0479">Metal-binding</keyword>
<organism evidence="15 16">
    <name type="scientific">Candidatus Thermofonsia Clade 3 bacterium</name>
    <dbReference type="NCBI Taxonomy" id="2364212"/>
    <lineage>
        <taxon>Bacteria</taxon>
        <taxon>Bacillati</taxon>
        <taxon>Chloroflexota</taxon>
        <taxon>Candidatus Thermofontia</taxon>
        <taxon>Candidatus Thermofonsia Clade 3</taxon>
    </lineage>
</organism>
<dbReference type="CDD" id="cd01174">
    <property type="entry name" value="ribokinase"/>
    <property type="match status" value="1"/>
</dbReference>
<comment type="similarity">
    <text evidence="1">Belongs to the carbohydrate kinase pfkB family.</text>
</comment>
<evidence type="ECO:0000256" key="11">
    <source>
        <dbReference type="ARBA" id="ARBA00022958"/>
    </source>
</evidence>
<dbReference type="GO" id="GO:0019303">
    <property type="term" value="P:D-ribose catabolic process"/>
    <property type="evidence" value="ECO:0007669"/>
    <property type="project" value="UniProtKB-UniRule"/>
</dbReference>
<comment type="activity regulation">
    <text evidence="13">Activated by a monovalent cation that binds near, but not in, the active site. The most likely occupant of the site in vivo is potassium. Ion binding induces a conformational change that may alter substrate affinity.</text>
</comment>
<dbReference type="PROSITE" id="PS00584">
    <property type="entry name" value="PFKB_KINASES_2"/>
    <property type="match status" value="1"/>
</dbReference>
<feature type="binding site" evidence="13">
    <location>
        <begin position="250"/>
        <end position="251"/>
    </location>
    <ligand>
        <name>ATP</name>
        <dbReference type="ChEBI" id="CHEBI:30616"/>
    </ligand>
</feature>
<dbReference type="PROSITE" id="PS00583">
    <property type="entry name" value="PFKB_KINASES_1"/>
    <property type="match status" value="1"/>
</dbReference>
<keyword evidence="11 13" id="KW-0630">Potassium</keyword>
<evidence type="ECO:0000313" key="15">
    <source>
        <dbReference type="EMBL" id="PJF47310.1"/>
    </source>
</evidence>
<protein>
    <recommendedName>
        <fullName evidence="3 13">Ribokinase</fullName>
        <shortName evidence="13">RK</shortName>
        <ecNumber evidence="2 13">2.7.1.15</ecNumber>
    </recommendedName>
</protein>
<dbReference type="PANTHER" id="PTHR10584:SF166">
    <property type="entry name" value="RIBOKINASE"/>
    <property type="match status" value="1"/>
</dbReference>
<feature type="binding site" evidence="13">
    <location>
        <position position="247"/>
    </location>
    <ligand>
        <name>K(+)</name>
        <dbReference type="ChEBI" id="CHEBI:29103"/>
    </ligand>
</feature>
<evidence type="ECO:0000256" key="2">
    <source>
        <dbReference type="ARBA" id="ARBA00012035"/>
    </source>
</evidence>
<keyword evidence="4 13" id="KW-0963">Cytoplasm</keyword>
<evidence type="ECO:0000256" key="3">
    <source>
        <dbReference type="ARBA" id="ARBA00016943"/>
    </source>
</evidence>
<keyword evidence="9 13" id="KW-0067">ATP-binding</keyword>
<gene>
    <name evidence="13 15" type="primary">rbsK</name>
    <name evidence="15" type="ORF">CUN48_09270</name>
</gene>
<dbReference type="Pfam" id="PF00294">
    <property type="entry name" value="PfkB"/>
    <property type="match status" value="1"/>
</dbReference>
<name>A0A2M8QC02_9CHLR</name>
<evidence type="ECO:0000256" key="12">
    <source>
        <dbReference type="ARBA" id="ARBA00023277"/>
    </source>
</evidence>
<dbReference type="HAMAP" id="MF_01987">
    <property type="entry name" value="Ribokinase"/>
    <property type="match status" value="1"/>
</dbReference>
<evidence type="ECO:0000256" key="4">
    <source>
        <dbReference type="ARBA" id="ARBA00022490"/>
    </source>
</evidence>
<dbReference type="Gene3D" id="3.40.1190.20">
    <property type="match status" value="1"/>
</dbReference>
<proteinExistence type="inferred from homology"/>
<dbReference type="EMBL" id="PGTN01000055">
    <property type="protein sequence ID" value="PJF47310.1"/>
    <property type="molecule type" value="Genomic_DNA"/>
</dbReference>
<feature type="domain" description="Carbohydrate kinase PfkB" evidence="14">
    <location>
        <begin position="2"/>
        <end position="293"/>
    </location>
</feature>
<dbReference type="FunFam" id="3.40.1190.20:FF:000012">
    <property type="entry name" value="Ribokinase"/>
    <property type="match status" value="1"/>
</dbReference>
<comment type="subunit">
    <text evidence="13">Homodimer.</text>
</comment>
<evidence type="ECO:0000313" key="16">
    <source>
        <dbReference type="Proteomes" id="UP000230790"/>
    </source>
</evidence>
<keyword evidence="7 13" id="KW-0547">Nucleotide-binding</keyword>
<keyword evidence="8 13" id="KW-0418">Kinase</keyword>
<dbReference type="AlphaFoldDB" id="A0A2M8QC02"/>
<comment type="catalytic activity">
    <reaction evidence="13">
        <text>D-ribose + ATP = D-ribose 5-phosphate + ADP + H(+)</text>
        <dbReference type="Rhea" id="RHEA:13697"/>
        <dbReference type="ChEBI" id="CHEBI:15378"/>
        <dbReference type="ChEBI" id="CHEBI:30616"/>
        <dbReference type="ChEBI" id="CHEBI:47013"/>
        <dbReference type="ChEBI" id="CHEBI:78346"/>
        <dbReference type="ChEBI" id="CHEBI:456216"/>
        <dbReference type="EC" id="2.7.1.15"/>
    </reaction>
</comment>
<dbReference type="InterPro" id="IPR029056">
    <property type="entry name" value="Ribokinase-like"/>
</dbReference>
<keyword evidence="12 13" id="KW-0119">Carbohydrate metabolism</keyword>
<evidence type="ECO:0000256" key="9">
    <source>
        <dbReference type="ARBA" id="ARBA00022840"/>
    </source>
</evidence>
<dbReference type="GO" id="GO:0046872">
    <property type="term" value="F:metal ion binding"/>
    <property type="evidence" value="ECO:0007669"/>
    <property type="project" value="UniProtKB-KW"/>
</dbReference>
<feature type="binding site" evidence="13">
    <location>
        <position position="251"/>
    </location>
    <ligand>
        <name>substrate</name>
    </ligand>
</feature>
<keyword evidence="10 13" id="KW-0460">Magnesium</keyword>
<evidence type="ECO:0000256" key="7">
    <source>
        <dbReference type="ARBA" id="ARBA00022741"/>
    </source>
</evidence>
<feature type="binding site" evidence="13">
    <location>
        <position position="245"/>
    </location>
    <ligand>
        <name>K(+)</name>
        <dbReference type="ChEBI" id="CHEBI:29103"/>
    </ligand>
</feature>
<dbReference type="NCBIfam" id="TIGR02152">
    <property type="entry name" value="D_ribokin_bact"/>
    <property type="match status" value="1"/>
</dbReference>
<feature type="binding site" evidence="13">
    <location>
        <position position="281"/>
    </location>
    <ligand>
        <name>K(+)</name>
        <dbReference type="ChEBI" id="CHEBI:29103"/>
    </ligand>
</feature>
<feature type="binding site" evidence="13">
    <location>
        <position position="290"/>
    </location>
    <ligand>
        <name>K(+)</name>
        <dbReference type="ChEBI" id="CHEBI:29103"/>
    </ligand>
</feature>
<comment type="similarity">
    <text evidence="13">Belongs to the carbohydrate kinase PfkB family. Ribokinase subfamily.</text>
</comment>
<evidence type="ECO:0000256" key="5">
    <source>
        <dbReference type="ARBA" id="ARBA00022679"/>
    </source>
</evidence>
<comment type="function">
    <text evidence="13">Catalyzes the phosphorylation of ribose at O-5 in a reaction requiring ATP and magnesium. The resulting D-ribose-5-phosphate can then be used either for sythesis of nucleotides, histidine, and tryptophan, or as a component of the pentose phosphate pathway.</text>
</comment>
<dbReference type="UniPathway" id="UPA00916">
    <property type="reaction ID" value="UER00889"/>
</dbReference>
<dbReference type="GO" id="GO:0005829">
    <property type="term" value="C:cytosol"/>
    <property type="evidence" value="ECO:0007669"/>
    <property type="project" value="TreeGrafter"/>
</dbReference>
<evidence type="ECO:0000256" key="13">
    <source>
        <dbReference type="HAMAP-Rule" id="MF_01987"/>
    </source>
</evidence>